<evidence type="ECO:0000313" key="1">
    <source>
        <dbReference type="EMBL" id="KAG9064617.1"/>
    </source>
</evidence>
<name>A0A9P8BT55_9FUNG</name>
<sequence>MYMDALTLAISYKGTLMGYVASSNLIMARGLTRPQSTLKGLAITSKMMSRYVGNVVTDTIATGFEVKLDGVNSIEWLSTAVNAVQVDCSSSVPLPLQLIKDKNLL</sequence>
<organism evidence="1 2">
    <name type="scientific">Linnemannia hyalina</name>
    <dbReference type="NCBI Taxonomy" id="64524"/>
    <lineage>
        <taxon>Eukaryota</taxon>
        <taxon>Fungi</taxon>
        <taxon>Fungi incertae sedis</taxon>
        <taxon>Mucoromycota</taxon>
        <taxon>Mortierellomycotina</taxon>
        <taxon>Mortierellomycetes</taxon>
        <taxon>Mortierellales</taxon>
        <taxon>Mortierellaceae</taxon>
        <taxon>Linnemannia</taxon>
    </lineage>
</organism>
<comment type="caution">
    <text evidence="1">The sequence shown here is derived from an EMBL/GenBank/DDBJ whole genome shotgun (WGS) entry which is preliminary data.</text>
</comment>
<proteinExistence type="predicted"/>
<dbReference type="EMBL" id="JAHRHY010000013">
    <property type="protein sequence ID" value="KAG9064617.1"/>
    <property type="molecule type" value="Genomic_DNA"/>
</dbReference>
<accession>A0A9P8BT55</accession>
<evidence type="ECO:0000313" key="2">
    <source>
        <dbReference type="Proteomes" id="UP000707451"/>
    </source>
</evidence>
<protein>
    <submittedName>
        <fullName evidence="1">Uncharacterized protein</fullName>
    </submittedName>
</protein>
<dbReference type="AlphaFoldDB" id="A0A9P8BT55"/>
<dbReference type="OrthoDB" id="10039566at2759"/>
<reference evidence="1" key="1">
    <citation type="submission" date="2021-06" db="EMBL/GenBank/DDBJ databases">
        <title>Genome Sequence of Mortierella hyaline Strain SCG-10, a Cold-Adapted, Nitrate-Reducing Fungus Isolated from Soil in Minnesota, USA.</title>
        <authorList>
            <person name="Aldossari N."/>
        </authorList>
    </citation>
    <scope>NUCLEOTIDE SEQUENCE</scope>
    <source>
        <strain evidence="1">SCG-10</strain>
    </source>
</reference>
<gene>
    <name evidence="1" type="ORF">KI688_002875</name>
</gene>
<dbReference type="Proteomes" id="UP000707451">
    <property type="component" value="Unassembled WGS sequence"/>
</dbReference>
<keyword evidence="2" id="KW-1185">Reference proteome</keyword>